<sequence>MSALYFIQVTARLELGSPKARLRKEAKLKMKRDGELGIRRFIPSSHPLSLEARRGRKYVRVSRYRDEIRPLGSLLLRSPEIYADTFRWLDIYIGYRKIKKLWRKLLSIACHFSAPAVSYAKSITAIPGFRFAKVEPPIQIFKSCHDNPKLWVKKRQSPAHRRRHFQLNNTNPETNKPRPLPEISLAQPLTSSSGSSLDLWLQLQLQLQLSLPFSTLGLDHPKSRRRKGGSPPYLSDFRPPRLSSYGYNSITPSAPQIHRPGFKR</sequence>
<feature type="region of interest" description="Disordered" evidence="1">
    <location>
        <begin position="154"/>
        <end position="185"/>
    </location>
</feature>
<feature type="compositionally biased region" description="Polar residues" evidence="1">
    <location>
        <begin position="245"/>
        <end position="254"/>
    </location>
</feature>
<dbReference type="Proteomes" id="UP000826195">
    <property type="component" value="Unassembled WGS sequence"/>
</dbReference>
<proteinExistence type="predicted"/>
<feature type="compositionally biased region" description="Basic residues" evidence="1">
    <location>
        <begin position="154"/>
        <end position="165"/>
    </location>
</feature>
<name>A0AAV7IY71_COTGL</name>
<dbReference type="EMBL" id="JAHXZJ010000374">
    <property type="protein sequence ID" value="KAH0561752.1"/>
    <property type="molecule type" value="Genomic_DNA"/>
</dbReference>
<keyword evidence="3" id="KW-1185">Reference proteome</keyword>
<gene>
    <name evidence="2" type="ORF">KQX54_019235</name>
</gene>
<protein>
    <recommendedName>
        <fullName evidence="4">Ribosomal protein S4</fullName>
    </recommendedName>
</protein>
<feature type="region of interest" description="Disordered" evidence="1">
    <location>
        <begin position="218"/>
        <end position="264"/>
    </location>
</feature>
<evidence type="ECO:0000256" key="1">
    <source>
        <dbReference type="SAM" id="MobiDB-lite"/>
    </source>
</evidence>
<organism evidence="2 3">
    <name type="scientific">Cotesia glomerata</name>
    <name type="common">Lepidopteran parasitic wasp</name>
    <name type="synonym">Apanteles glomeratus</name>
    <dbReference type="NCBI Taxonomy" id="32391"/>
    <lineage>
        <taxon>Eukaryota</taxon>
        <taxon>Metazoa</taxon>
        <taxon>Ecdysozoa</taxon>
        <taxon>Arthropoda</taxon>
        <taxon>Hexapoda</taxon>
        <taxon>Insecta</taxon>
        <taxon>Pterygota</taxon>
        <taxon>Neoptera</taxon>
        <taxon>Endopterygota</taxon>
        <taxon>Hymenoptera</taxon>
        <taxon>Apocrita</taxon>
        <taxon>Ichneumonoidea</taxon>
        <taxon>Braconidae</taxon>
        <taxon>Microgastrinae</taxon>
        <taxon>Cotesia</taxon>
    </lineage>
</organism>
<evidence type="ECO:0000313" key="2">
    <source>
        <dbReference type="EMBL" id="KAH0561752.1"/>
    </source>
</evidence>
<reference evidence="2 3" key="1">
    <citation type="journal article" date="2021" name="J. Hered.">
        <title>A chromosome-level genome assembly of the parasitoid wasp, Cotesia glomerata (Hymenoptera: Braconidae).</title>
        <authorList>
            <person name="Pinto B.J."/>
            <person name="Weis J.J."/>
            <person name="Gamble T."/>
            <person name="Ode P.J."/>
            <person name="Paul R."/>
            <person name="Zaspel J.M."/>
        </authorList>
    </citation>
    <scope>NUCLEOTIDE SEQUENCE [LARGE SCALE GENOMIC DNA]</scope>
    <source>
        <strain evidence="2">CgM1</strain>
    </source>
</reference>
<evidence type="ECO:0008006" key="4">
    <source>
        <dbReference type="Google" id="ProtNLM"/>
    </source>
</evidence>
<accession>A0AAV7IY71</accession>
<comment type="caution">
    <text evidence="2">The sequence shown here is derived from an EMBL/GenBank/DDBJ whole genome shotgun (WGS) entry which is preliminary data.</text>
</comment>
<dbReference type="AlphaFoldDB" id="A0AAV7IY71"/>
<evidence type="ECO:0000313" key="3">
    <source>
        <dbReference type="Proteomes" id="UP000826195"/>
    </source>
</evidence>